<protein>
    <submittedName>
        <fullName evidence="2">Uncharacterized protein</fullName>
    </submittedName>
</protein>
<evidence type="ECO:0000313" key="2">
    <source>
        <dbReference type="EMBL" id="KAJ6813123.1"/>
    </source>
</evidence>
<accession>A0AAX6FA91</accession>
<dbReference type="Proteomes" id="UP001140949">
    <property type="component" value="Unassembled WGS sequence"/>
</dbReference>
<sequence length="41" mass="4889">MVIDLFTSDSSLIFSHFAVFFPFFFLLIFVVVISHFYLFFS</sequence>
<dbReference type="AlphaFoldDB" id="A0AAX6FA91"/>
<evidence type="ECO:0000256" key="1">
    <source>
        <dbReference type="SAM" id="Phobius"/>
    </source>
</evidence>
<proteinExistence type="predicted"/>
<reference evidence="2" key="1">
    <citation type="journal article" date="2023" name="GigaByte">
        <title>Genome assembly of the bearded iris, Iris pallida Lam.</title>
        <authorList>
            <person name="Bruccoleri R.E."/>
            <person name="Oakeley E.J."/>
            <person name="Faust A.M.E."/>
            <person name="Altorfer M."/>
            <person name="Dessus-Babus S."/>
            <person name="Burckhardt D."/>
            <person name="Oertli M."/>
            <person name="Naumann U."/>
            <person name="Petersen F."/>
            <person name="Wong J."/>
        </authorList>
    </citation>
    <scope>NUCLEOTIDE SEQUENCE</scope>
    <source>
        <strain evidence="2">GSM-AAB239-AS_SAM_17_03QT</strain>
    </source>
</reference>
<keyword evidence="1" id="KW-0812">Transmembrane</keyword>
<dbReference type="EMBL" id="JANAVB010030815">
    <property type="protein sequence ID" value="KAJ6813123.1"/>
    <property type="molecule type" value="Genomic_DNA"/>
</dbReference>
<keyword evidence="1" id="KW-0472">Membrane</keyword>
<keyword evidence="1" id="KW-1133">Transmembrane helix</keyword>
<feature type="transmembrane region" description="Helical" evidence="1">
    <location>
        <begin position="12"/>
        <end position="40"/>
    </location>
</feature>
<comment type="caution">
    <text evidence="2">The sequence shown here is derived from an EMBL/GenBank/DDBJ whole genome shotgun (WGS) entry which is preliminary data.</text>
</comment>
<organism evidence="2 3">
    <name type="scientific">Iris pallida</name>
    <name type="common">Sweet iris</name>
    <dbReference type="NCBI Taxonomy" id="29817"/>
    <lineage>
        <taxon>Eukaryota</taxon>
        <taxon>Viridiplantae</taxon>
        <taxon>Streptophyta</taxon>
        <taxon>Embryophyta</taxon>
        <taxon>Tracheophyta</taxon>
        <taxon>Spermatophyta</taxon>
        <taxon>Magnoliopsida</taxon>
        <taxon>Liliopsida</taxon>
        <taxon>Asparagales</taxon>
        <taxon>Iridaceae</taxon>
        <taxon>Iridoideae</taxon>
        <taxon>Irideae</taxon>
        <taxon>Iris</taxon>
    </lineage>
</organism>
<gene>
    <name evidence="2" type="ORF">M6B38_146835</name>
</gene>
<reference evidence="2" key="2">
    <citation type="submission" date="2023-04" db="EMBL/GenBank/DDBJ databases">
        <authorList>
            <person name="Bruccoleri R.E."/>
            <person name="Oakeley E.J."/>
            <person name="Faust A.-M."/>
            <person name="Dessus-Babus S."/>
            <person name="Altorfer M."/>
            <person name="Burckhardt D."/>
            <person name="Oertli M."/>
            <person name="Naumann U."/>
            <person name="Petersen F."/>
            <person name="Wong J."/>
        </authorList>
    </citation>
    <scope>NUCLEOTIDE SEQUENCE</scope>
    <source>
        <strain evidence="2">GSM-AAB239-AS_SAM_17_03QT</strain>
        <tissue evidence="2">Leaf</tissue>
    </source>
</reference>
<keyword evidence="3" id="KW-1185">Reference proteome</keyword>
<evidence type="ECO:0000313" key="3">
    <source>
        <dbReference type="Proteomes" id="UP001140949"/>
    </source>
</evidence>
<name>A0AAX6FA91_IRIPA</name>